<organism evidence="3 4">
    <name type="scientific">Dictyostelium discoideum</name>
    <name type="common">Social amoeba</name>
    <dbReference type="NCBI Taxonomy" id="44689"/>
    <lineage>
        <taxon>Eukaryota</taxon>
        <taxon>Amoebozoa</taxon>
        <taxon>Evosea</taxon>
        <taxon>Eumycetozoa</taxon>
        <taxon>Dictyostelia</taxon>
        <taxon>Dictyosteliales</taxon>
        <taxon>Dictyosteliaceae</taxon>
        <taxon>Dictyostelium</taxon>
    </lineage>
</organism>
<keyword evidence="2" id="KW-1133">Transmembrane helix</keyword>
<dbReference type="GeneID" id="8620377"/>
<evidence type="ECO:0000313" key="3">
    <source>
        <dbReference type="EMBL" id="EAL69329.1"/>
    </source>
</evidence>
<dbReference type="InParanoid" id="Q75JM5"/>
<dbReference type="HOGENOM" id="CLU_1236964_0_0_1"/>
<dbReference type="EMBL" id="AAFI02000014">
    <property type="protein sequence ID" value="EAL69329.1"/>
    <property type="molecule type" value="Genomic_DNA"/>
</dbReference>
<gene>
    <name evidence="3" type="ORF">DDB_G0276059</name>
</gene>
<name>Q75JM5_DICDI</name>
<proteinExistence type="predicted"/>
<dbReference type="dictyBase" id="DDB_G0276059"/>
<dbReference type="eggNOG" id="ENOG502RI8F">
    <property type="taxonomic scope" value="Eukaryota"/>
</dbReference>
<reference evidence="3 4" key="1">
    <citation type="journal article" date="2005" name="Nature">
        <title>The genome of the social amoeba Dictyostelium discoideum.</title>
        <authorList>
            <consortium name="The Dictyostelium discoideum Sequencing Consortium"/>
            <person name="Eichinger L."/>
            <person name="Pachebat J.A."/>
            <person name="Glockner G."/>
            <person name="Rajandream M.A."/>
            <person name="Sucgang R."/>
            <person name="Berriman M."/>
            <person name="Song J."/>
            <person name="Olsen R."/>
            <person name="Szafranski K."/>
            <person name="Xu Q."/>
            <person name="Tunggal B."/>
            <person name="Kummerfeld S."/>
            <person name="Madera M."/>
            <person name="Konfortov B.A."/>
            <person name="Rivero F."/>
            <person name="Bankier A.T."/>
            <person name="Lehmann R."/>
            <person name="Hamlin N."/>
            <person name="Davies R."/>
            <person name="Gaudet P."/>
            <person name="Fey P."/>
            <person name="Pilcher K."/>
            <person name="Chen G."/>
            <person name="Saunders D."/>
            <person name="Sodergren E."/>
            <person name="Davis P."/>
            <person name="Kerhornou A."/>
            <person name="Nie X."/>
            <person name="Hall N."/>
            <person name="Anjard C."/>
            <person name="Hemphill L."/>
            <person name="Bason N."/>
            <person name="Farbrother P."/>
            <person name="Desany B."/>
            <person name="Just E."/>
            <person name="Morio T."/>
            <person name="Rost R."/>
            <person name="Churcher C."/>
            <person name="Cooper J."/>
            <person name="Haydock S."/>
            <person name="van Driessche N."/>
            <person name="Cronin A."/>
            <person name="Goodhead I."/>
            <person name="Muzny D."/>
            <person name="Mourier T."/>
            <person name="Pain A."/>
            <person name="Lu M."/>
            <person name="Harper D."/>
            <person name="Lindsay R."/>
            <person name="Hauser H."/>
            <person name="James K."/>
            <person name="Quiles M."/>
            <person name="Madan Babu M."/>
            <person name="Saito T."/>
            <person name="Buchrieser C."/>
            <person name="Wardroper A."/>
            <person name="Felder M."/>
            <person name="Thangavelu M."/>
            <person name="Johnson D."/>
            <person name="Knights A."/>
            <person name="Loulseged H."/>
            <person name="Mungall K."/>
            <person name="Oliver K."/>
            <person name="Price C."/>
            <person name="Quail M.A."/>
            <person name="Urushihara H."/>
            <person name="Hernandez J."/>
            <person name="Rabbinowitsch E."/>
            <person name="Steffen D."/>
            <person name="Sanders M."/>
            <person name="Ma J."/>
            <person name="Kohara Y."/>
            <person name="Sharp S."/>
            <person name="Simmonds M."/>
            <person name="Spiegler S."/>
            <person name="Tivey A."/>
            <person name="Sugano S."/>
            <person name="White B."/>
            <person name="Walker D."/>
            <person name="Woodward J."/>
            <person name="Winckler T."/>
            <person name="Tanaka Y."/>
            <person name="Shaulsky G."/>
            <person name="Schleicher M."/>
            <person name="Weinstock G."/>
            <person name="Rosenthal A."/>
            <person name="Cox E.C."/>
            <person name="Chisholm R.L."/>
            <person name="Gibbs R."/>
            <person name="Loomis W.F."/>
            <person name="Platzer M."/>
            <person name="Kay R.R."/>
            <person name="Williams J."/>
            <person name="Dear P.H."/>
            <person name="Noegel A.A."/>
            <person name="Barrell B."/>
            <person name="Kuspa A."/>
        </authorList>
    </citation>
    <scope>NUCLEOTIDE SEQUENCE [LARGE SCALE GENOMIC DNA]</scope>
    <source>
        <strain evidence="3 4">AX4</strain>
    </source>
</reference>
<feature type="compositionally biased region" description="Low complexity" evidence="1">
    <location>
        <begin position="1"/>
        <end position="23"/>
    </location>
</feature>
<dbReference type="KEGG" id="ddi:DDB_G0276059"/>
<keyword evidence="4" id="KW-1185">Reference proteome</keyword>
<dbReference type="Proteomes" id="UP000002195">
    <property type="component" value="Unassembled WGS sequence"/>
</dbReference>
<evidence type="ECO:0000313" key="4">
    <source>
        <dbReference type="Proteomes" id="UP000002195"/>
    </source>
</evidence>
<feature type="region of interest" description="Disordered" evidence="1">
    <location>
        <begin position="1"/>
        <end position="24"/>
    </location>
</feature>
<dbReference type="VEuPathDB" id="AmoebaDB:DDB_G0276059"/>
<keyword evidence="2" id="KW-0812">Transmembrane</keyword>
<protein>
    <recommendedName>
        <fullName evidence="5">Transmembrane protein</fullName>
    </recommendedName>
</protein>
<evidence type="ECO:0000256" key="2">
    <source>
        <dbReference type="SAM" id="Phobius"/>
    </source>
</evidence>
<keyword evidence="2" id="KW-0472">Membrane</keyword>
<accession>Q551Z8</accession>
<dbReference type="PaxDb" id="44689-DDB0169456"/>
<evidence type="ECO:0008006" key="5">
    <source>
        <dbReference type="Google" id="ProtNLM"/>
    </source>
</evidence>
<feature type="transmembrane region" description="Helical" evidence="2">
    <location>
        <begin position="126"/>
        <end position="144"/>
    </location>
</feature>
<dbReference type="RefSeq" id="XP_643330.1">
    <property type="nucleotide sequence ID" value="XM_638238.1"/>
</dbReference>
<sequence>MDNNNNNNNPNNNNPNNNPNNNNEIVLDINNENKYIFGLKFNYPKKENNVIVKRKSDNKDKFIWIFSNEYPINLRDYISKEDFKNDIKIVNGLNGYFIFIIGLYSFWVLFFSVMFMIGFIPKISPVLLGLFGPFLFFSILSLIYQLKFKRHKTFLNYLEGRIRHLNHKYRDIQIVWKLEKKIFINFHREKKLKVWIEIQLPNYPIKIVQSCPQFSNIQISIPNN</sequence>
<accession>Q75JM5</accession>
<comment type="caution">
    <text evidence="3">The sequence shown here is derived from an EMBL/GenBank/DDBJ whole genome shotgun (WGS) entry which is preliminary data.</text>
</comment>
<feature type="transmembrane region" description="Helical" evidence="2">
    <location>
        <begin position="96"/>
        <end position="120"/>
    </location>
</feature>
<evidence type="ECO:0000256" key="1">
    <source>
        <dbReference type="SAM" id="MobiDB-lite"/>
    </source>
</evidence>
<dbReference type="AlphaFoldDB" id="Q75JM5"/>